<feature type="region of interest" description="Disordered" evidence="1">
    <location>
        <begin position="85"/>
        <end position="105"/>
    </location>
</feature>
<dbReference type="OrthoDB" id="10003629at2"/>
<accession>A0A1G8MIX1</accession>
<keyword evidence="3" id="KW-1185">Reference proteome</keyword>
<name>A0A1G8MIX1_9BACI</name>
<evidence type="ECO:0000313" key="2">
    <source>
        <dbReference type="EMBL" id="SDI67951.1"/>
    </source>
</evidence>
<sequence length="105" mass="12015">MTNKRMNRKNSSKQTFIRGAGAGFFIAFIGTLLSAPMKGSSLRHKIANRLSLFINYPTKAIAAYRGRKEKFRELGHVKYEKLQSKMHSLKNEAKSSAEQKRKRPE</sequence>
<dbReference type="EMBL" id="FNDU01000010">
    <property type="protein sequence ID" value="SDI67951.1"/>
    <property type="molecule type" value="Genomic_DNA"/>
</dbReference>
<dbReference type="RefSeq" id="WP_091586763.1">
    <property type="nucleotide sequence ID" value="NZ_FNDU01000010.1"/>
</dbReference>
<evidence type="ECO:0000256" key="1">
    <source>
        <dbReference type="SAM" id="MobiDB-lite"/>
    </source>
</evidence>
<gene>
    <name evidence="2" type="ORF">SAMN05216352_11063</name>
</gene>
<reference evidence="2 3" key="1">
    <citation type="submission" date="2016-10" db="EMBL/GenBank/DDBJ databases">
        <authorList>
            <person name="de Groot N.N."/>
        </authorList>
    </citation>
    <scope>NUCLEOTIDE SEQUENCE [LARGE SCALE GENOMIC DNA]</scope>
    <source>
        <strain evidence="3">P4B,CCM 7963,CECT 7998,DSM 25260,IBRC-M 10614,KCTC 13821</strain>
    </source>
</reference>
<dbReference type="AlphaFoldDB" id="A0A1G8MIX1"/>
<proteinExistence type="predicted"/>
<dbReference type="Proteomes" id="UP000199017">
    <property type="component" value="Unassembled WGS sequence"/>
</dbReference>
<evidence type="ECO:0000313" key="3">
    <source>
        <dbReference type="Proteomes" id="UP000199017"/>
    </source>
</evidence>
<protein>
    <recommendedName>
        <fullName evidence="4">YtxH-like protein</fullName>
    </recommendedName>
</protein>
<dbReference type="STRING" id="930129.SAMN05216352_11063"/>
<evidence type="ECO:0008006" key="4">
    <source>
        <dbReference type="Google" id="ProtNLM"/>
    </source>
</evidence>
<organism evidence="2 3">
    <name type="scientific">Alteribacillus bidgolensis</name>
    <dbReference type="NCBI Taxonomy" id="930129"/>
    <lineage>
        <taxon>Bacteria</taxon>
        <taxon>Bacillati</taxon>
        <taxon>Bacillota</taxon>
        <taxon>Bacilli</taxon>
        <taxon>Bacillales</taxon>
        <taxon>Bacillaceae</taxon>
        <taxon>Alteribacillus</taxon>
    </lineage>
</organism>